<dbReference type="PANTHER" id="PTHR37984">
    <property type="entry name" value="PROTEIN CBG26694"/>
    <property type="match status" value="1"/>
</dbReference>
<keyword evidence="3" id="KW-0540">Nuclease</keyword>
<evidence type="ECO:0000259" key="7">
    <source>
        <dbReference type="Pfam" id="PF17917"/>
    </source>
</evidence>
<dbReference type="GO" id="GO:0004519">
    <property type="term" value="F:endonuclease activity"/>
    <property type="evidence" value="ECO:0007669"/>
    <property type="project" value="UniProtKB-KW"/>
</dbReference>
<evidence type="ECO:0000256" key="5">
    <source>
        <dbReference type="ARBA" id="ARBA00022801"/>
    </source>
</evidence>
<reference evidence="8" key="1">
    <citation type="journal article" date="2013" name="Genome Biol.">
        <title>Reference genomes and transcriptomes of Nicotiana sylvestris and Nicotiana tomentosiformis.</title>
        <authorList>
            <person name="Sierro N."/>
            <person name="Battey J.N."/>
            <person name="Ouadi S."/>
            <person name="Bovet L."/>
            <person name="Goepfert S."/>
            <person name="Bakaher N."/>
            <person name="Peitsch M.C."/>
            <person name="Ivanov N.V."/>
        </authorList>
    </citation>
    <scope>NUCLEOTIDE SEQUENCE [LARGE SCALE GENOMIC DNA]</scope>
</reference>
<evidence type="ECO:0000256" key="6">
    <source>
        <dbReference type="ARBA" id="ARBA00022918"/>
    </source>
</evidence>
<accession>A0A1U7XD89</accession>
<keyword evidence="6" id="KW-0695">RNA-directed DNA polymerase</keyword>
<dbReference type="Proteomes" id="UP000189701">
    <property type="component" value="Unplaced"/>
</dbReference>
<sequence>MGRGHPRGEGQSGGAPAKFYAFLVTPDAVASNVVITSVSRESLGTFVYVSTPAQHMVEKGHLAYLAYVWDTTPETSAIDSEHVDQEFSDVFPSDLPGMPPDCDIYFCIDLAPSTQPISIPSYHMALKEFNELKEQLEELLAKGFSRLSHGGARASFESSTPDLAGIKAICKDIKVDTKKIEAVQGWPHPTTTTEIKSFLGLAGGQVIAYSSRQLKPREKNYSVHDLELPAIIHALKIWRHYLYGVSCEVHTDHRSLQQLFK</sequence>
<dbReference type="PANTHER" id="PTHR37984:SF5">
    <property type="entry name" value="PROTEIN NYNRIN-LIKE"/>
    <property type="match status" value="1"/>
</dbReference>
<keyword evidence="2" id="KW-0548">Nucleotidyltransferase</keyword>
<feature type="domain" description="Reverse transcriptase RNase H-like" evidence="7">
    <location>
        <begin position="205"/>
        <end position="260"/>
    </location>
</feature>
<dbReference type="InterPro" id="IPR050951">
    <property type="entry name" value="Retrovirus_Pol_polyprotein"/>
</dbReference>
<protein>
    <submittedName>
        <fullName evidence="9">Uncharacterized protein LOC104237550</fullName>
    </submittedName>
</protein>
<dbReference type="STRING" id="4096.A0A1U7XD89"/>
<gene>
    <name evidence="9" type="primary">LOC104237550</name>
</gene>
<proteinExistence type="predicted"/>
<keyword evidence="8" id="KW-1185">Reference proteome</keyword>
<evidence type="ECO:0000256" key="4">
    <source>
        <dbReference type="ARBA" id="ARBA00022759"/>
    </source>
</evidence>
<organism evidence="8 9">
    <name type="scientific">Nicotiana sylvestris</name>
    <name type="common">Wood tobacco</name>
    <name type="synonym">South American tobacco</name>
    <dbReference type="NCBI Taxonomy" id="4096"/>
    <lineage>
        <taxon>Eukaryota</taxon>
        <taxon>Viridiplantae</taxon>
        <taxon>Streptophyta</taxon>
        <taxon>Embryophyta</taxon>
        <taxon>Tracheophyta</taxon>
        <taxon>Spermatophyta</taxon>
        <taxon>Magnoliopsida</taxon>
        <taxon>eudicotyledons</taxon>
        <taxon>Gunneridae</taxon>
        <taxon>Pentapetalae</taxon>
        <taxon>asterids</taxon>
        <taxon>lamiids</taxon>
        <taxon>Solanales</taxon>
        <taxon>Solanaceae</taxon>
        <taxon>Nicotianoideae</taxon>
        <taxon>Nicotianeae</taxon>
        <taxon>Nicotiana</taxon>
    </lineage>
</organism>
<evidence type="ECO:0000256" key="2">
    <source>
        <dbReference type="ARBA" id="ARBA00022695"/>
    </source>
</evidence>
<dbReference type="GO" id="GO:0016787">
    <property type="term" value="F:hydrolase activity"/>
    <property type="evidence" value="ECO:0007669"/>
    <property type="project" value="UniProtKB-KW"/>
</dbReference>
<keyword evidence="1" id="KW-0808">Transferase</keyword>
<keyword evidence="5" id="KW-0378">Hydrolase</keyword>
<reference evidence="9" key="2">
    <citation type="submission" date="2025-08" db="UniProtKB">
        <authorList>
            <consortium name="RefSeq"/>
        </authorList>
    </citation>
    <scope>IDENTIFICATION</scope>
    <source>
        <tissue evidence="9">Leaf</tissue>
    </source>
</reference>
<dbReference type="RefSeq" id="XP_009790022.1">
    <property type="nucleotide sequence ID" value="XM_009791720.1"/>
</dbReference>
<evidence type="ECO:0000313" key="9">
    <source>
        <dbReference type="RefSeq" id="XP_009790022.1"/>
    </source>
</evidence>
<dbReference type="Gene3D" id="3.10.10.10">
    <property type="entry name" value="HIV Type 1 Reverse Transcriptase, subunit A, domain 1"/>
    <property type="match status" value="1"/>
</dbReference>
<dbReference type="eggNOG" id="KOG0017">
    <property type="taxonomic scope" value="Eukaryota"/>
</dbReference>
<dbReference type="AlphaFoldDB" id="A0A1U7XD89"/>
<name>A0A1U7XD89_NICSY</name>
<dbReference type="GO" id="GO:0003964">
    <property type="term" value="F:RNA-directed DNA polymerase activity"/>
    <property type="evidence" value="ECO:0007669"/>
    <property type="project" value="UniProtKB-KW"/>
</dbReference>
<dbReference type="SUPFAM" id="SSF56672">
    <property type="entry name" value="DNA/RNA polymerases"/>
    <property type="match status" value="2"/>
</dbReference>
<dbReference type="InterPro" id="IPR041373">
    <property type="entry name" value="RT_RNaseH"/>
</dbReference>
<evidence type="ECO:0000256" key="3">
    <source>
        <dbReference type="ARBA" id="ARBA00022722"/>
    </source>
</evidence>
<dbReference type="Pfam" id="PF17917">
    <property type="entry name" value="RT_RNaseH"/>
    <property type="match status" value="1"/>
</dbReference>
<evidence type="ECO:0000256" key="1">
    <source>
        <dbReference type="ARBA" id="ARBA00022679"/>
    </source>
</evidence>
<evidence type="ECO:0000313" key="8">
    <source>
        <dbReference type="Proteomes" id="UP000189701"/>
    </source>
</evidence>
<dbReference type="InterPro" id="IPR043502">
    <property type="entry name" value="DNA/RNA_pol_sf"/>
</dbReference>
<keyword evidence="4" id="KW-0255">Endonuclease</keyword>